<keyword evidence="4 11" id="KW-0032">Aminotransferase</keyword>
<comment type="catalytic activity">
    <reaction evidence="9">
        <text>L-histidinol phosphate + 2-oxoglutarate = 3-(imidazol-4-yl)-2-oxopropyl phosphate + L-glutamate</text>
        <dbReference type="Rhea" id="RHEA:23744"/>
        <dbReference type="ChEBI" id="CHEBI:16810"/>
        <dbReference type="ChEBI" id="CHEBI:29985"/>
        <dbReference type="ChEBI" id="CHEBI:57766"/>
        <dbReference type="ChEBI" id="CHEBI:57980"/>
        <dbReference type="EC" id="2.6.1.9"/>
    </reaction>
</comment>
<dbReference type="KEGG" id="ccm:Ccan_23220"/>
<name>F9YVK3_CAPCC</name>
<keyword evidence="7" id="KW-0663">Pyridoxal phosphate</keyword>
<evidence type="ECO:0000256" key="2">
    <source>
        <dbReference type="ARBA" id="ARBA00007970"/>
    </source>
</evidence>
<comment type="similarity">
    <text evidence="2">Belongs to the class-II pyridoxal-phosphate-dependent aminotransferase family. Histidinol-phosphate aminotransferase subfamily.</text>
</comment>
<dbReference type="Pfam" id="PF00155">
    <property type="entry name" value="Aminotran_1_2"/>
    <property type="match status" value="1"/>
</dbReference>
<dbReference type="eggNOG" id="COG0079">
    <property type="taxonomic scope" value="Bacteria"/>
</dbReference>
<keyword evidence="6 11" id="KW-0808">Transferase</keyword>
<accession>F9YVK3</accession>
<dbReference type="EMBL" id="CP002113">
    <property type="protein sequence ID" value="AEK24437.1"/>
    <property type="molecule type" value="Genomic_DNA"/>
</dbReference>
<comment type="pathway">
    <text evidence="1">Amino-acid biosynthesis; L-histidine biosynthesis; L-histidine from 5-phospho-alpha-D-ribose 1-diphosphate: step 7/9.</text>
</comment>
<dbReference type="GO" id="GO:0004400">
    <property type="term" value="F:histidinol-phosphate transaminase activity"/>
    <property type="evidence" value="ECO:0007669"/>
    <property type="project" value="UniProtKB-EC"/>
</dbReference>
<dbReference type="Gene3D" id="3.90.1150.10">
    <property type="entry name" value="Aspartate Aminotransferase, domain 1"/>
    <property type="match status" value="1"/>
</dbReference>
<evidence type="ECO:0000256" key="6">
    <source>
        <dbReference type="ARBA" id="ARBA00022679"/>
    </source>
</evidence>
<dbReference type="GO" id="GO:0030170">
    <property type="term" value="F:pyridoxal phosphate binding"/>
    <property type="evidence" value="ECO:0007669"/>
    <property type="project" value="InterPro"/>
</dbReference>
<dbReference type="HOGENOM" id="CLU_017584_3_1_10"/>
<protein>
    <recommendedName>
        <fullName evidence="3">histidinol-phosphate transaminase</fullName>
        <ecNumber evidence="3">2.6.1.9</ecNumber>
    </recommendedName>
</protein>
<evidence type="ECO:0000256" key="3">
    <source>
        <dbReference type="ARBA" id="ARBA00012748"/>
    </source>
</evidence>
<evidence type="ECO:0000256" key="7">
    <source>
        <dbReference type="ARBA" id="ARBA00022898"/>
    </source>
</evidence>
<dbReference type="Gene3D" id="3.40.640.10">
    <property type="entry name" value="Type I PLP-dependent aspartate aminotransferase-like (Major domain)"/>
    <property type="match status" value="1"/>
</dbReference>
<dbReference type="InterPro" id="IPR015422">
    <property type="entry name" value="PyrdxlP-dep_Trfase_small"/>
</dbReference>
<keyword evidence="5" id="KW-0028">Amino-acid biosynthesis</keyword>
<dbReference type="CDD" id="cd00609">
    <property type="entry name" value="AAT_like"/>
    <property type="match status" value="1"/>
</dbReference>
<evidence type="ECO:0000259" key="10">
    <source>
        <dbReference type="Pfam" id="PF00155"/>
    </source>
</evidence>
<dbReference type="PANTHER" id="PTHR43643:SF6">
    <property type="entry name" value="HISTIDINOL-PHOSPHATE AMINOTRANSFERASE"/>
    <property type="match status" value="1"/>
</dbReference>
<dbReference type="PANTHER" id="PTHR43643">
    <property type="entry name" value="HISTIDINOL-PHOSPHATE AMINOTRANSFERASE 2"/>
    <property type="match status" value="1"/>
</dbReference>
<dbReference type="SUPFAM" id="SSF53383">
    <property type="entry name" value="PLP-dependent transferases"/>
    <property type="match status" value="1"/>
</dbReference>
<dbReference type="GO" id="GO:0000105">
    <property type="term" value="P:L-histidine biosynthetic process"/>
    <property type="evidence" value="ECO:0007669"/>
    <property type="project" value="UniProtKB-KW"/>
</dbReference>
<dbReference type="InterPro" id="IPR015424">
    <property type="entry name" value="PyrdxlP-dep_Trfase"/>
</dbReference>
<reference evidence="11 12" key="1">
    <citation type="journal article" date="2011" name="J. Bacteriol.">
        <title>Complete genome sequence of the dog commensal and human pathogen Capnocytophaga canimorsus strain 5.</title>
        <authorList>
            <person name="Manfredi P."/>
            <person name="Pagni M."/>
            <person name="Cornelis G.R."/>
        </authorList>
    </citation>
    <scope>NUCLEOTIDE SEQUENCE [LARGE SCALE GENOMIC DNA]</scope>
    <source>
        <strain evidence="12">5</strain>
    </source>
</reference>
<evidence type="ECO:0000256" key="9">
    <source>
        <dbReference type="ARBA" id="ARBA00047481"/>
    </source>
</evidence>
<evidence type="ECO:0000256" key="5">
    <source>
        <dbReference type="ARBA" id="ARBA00022605"/>
    </source>
</evidence>
<gene>
    <name evidence="11" type="ordered locus">Ccan_23220</name>
</gene>
<evidence type="ECO:0000313" key="11">
    <source>
        <dbReference type="EMBL" id="AEK24437.1"/>
    </source>
</evidence>
<evidence type="ECO:0000256" key="1">
    <source>
        <dbReference type="ARBA" id="ARBA00005011"/>
    </source>
</evidence>
<dbReference type="STRING" id="860228.Ccan_23220"/>
<dbReference type="AlphaFoldDB" id="F9YVK3"/>
<evidence type="ECO:0000256" key="8">
    <source>
        <dbReference type="ARBA" id="ARBA00023102"/>
    </source>
</evidence>
<dbReference type="Proteomes" id="UP000008895">
    <property type="component" value="Chromosome"/>
</dbReference>
<evidence type="ECO:0000313" key="12">
    <source>
        <dbReference type="Proteomes" id="UP000008895"/>
    </source>
</evidence>
<dbReference type="InterPro" id="IPR004839">
    <property type="entry name" value="Aminotransferase_I/II_large"/>
</dbReference>
<proteinExistence type="inferred from homology"/>
<dbReference type="EC" id="2.6.1.9" evidence="3"/>
<organism evidence="11 12">
    <name type="scientific">Capnocytophaga canimorsus (strain 5)</name>
    <dbReference type="NCBI Taxonomy" id="860228"/>
    <lineage>
        <taxon>Bacteria</taxon>
        <taxon>Pseudomonadati</taxon>
        <taxon>Bacteroidota</taxon>
        <taxon>Flavobacteriia</taxon>
        <taxon>Flavobacteriales</taxon>
        <taxon>Flavobacteriaceae</taxon>
        <taxon>Capnocytophaga</taxon>
    </lineage>
</organism>
<dbReference type="InterPro" id="IPR050106">
    <property type="entry name" value="HistidinolP_aminotransfase"/>
</dbReference>
<keyword evidence="8" id="KW-0368">Histidine biosynthesis</keyword>
<keyword evidence="12" id="KW-1185">Reference proteome</keyword>
<sequence>MEYIKKDKKMNKYLKKIQPYTLTSHKVWEISPKDEKFANILKLDWNEATIAPTPLVKEYISKFLNNYHLNWYPDVRREEILDKLAKYVELPKDFIQYFSSSDAIHEYIATMLLSTMSKVLILGPTYDNFRLTCQSRGAEVVFFQFEKDFSFDAHSFRKKIQEEKPTLVYICNPNNPTGYLHNVEYIEALLKEFKDSIFLIDEAYFEFSGISCKDLIQKYSNIIITRTFSKAFAIANFRIGYMLAPIEIIKTINLIRNPKNISSCTQQAAIAVLDDIGYMRSYVEEVNKSKSFFIDQLQRVFQNIAQVYSSSGNFILIDFHSLEEKNRFLFFLEENSIFVRNLSFSYRQGYYVRVTVGTREQMDFVLKVIKKLYE</sequence>
<feature type="domain" description="Aminotransferase class I/classII large" evidence="10">
    <location>
        <begin position="39"/>
        <end position="369"/>
    </location>
</feature>
<dbReference type="InterPro" id="IPR015421">
    <property type="entry name" value="PyrdxlP-dep_Trfase_major"/>
</dbReference>
<evidence type="ECO:0000256" key="4">
    <source>
        <dbReference type="ARBA" id="ARBA00022576"/>
    </source>
</evidence>